<name>A0A7S4J6E5_9EUKA</name>
<organism evidence="2">
    <name type="scientific">Prymnesium polylepis</name>
    <dbReference type="NCBI Taxonomy" id="72548"/>
    <lineage>
        <taxon>Eukaryota</taxon>
        <taxon>Haptista</taxon>
        <taxon>Haptophyta</taxon>
        <taxon>Prymnesiophyceae</taxon>
        <taxon>Prymnesiales</taxon>
        <taxon>Prymnesiaceae</taxon>
        <taxon>Prymnesium</taxon>
    </lineage>
</organism>
<protein>
    <submittedName>
        <fullName evidence="2">Uncharacterized protein</fullName>
    </submittedName>
</protein>
<evidence type="ECO:0000313" key="2">
    <source>
        <dbReference type="EMBL" id="CAE2253643.1"/>
    </source>
</evidence>
<reference evidence="2" key="1">
    <citation type="submission" date="2021-01" db="EMBL/GenBank/DDBJ databases">
        <authorList>
            <person name="Corre E."/>
            <person name="Pelletier E."/>
            <person name="Niang G."/>
            <person name="Scheremetjew M."/>
            <person name="Finn R."/>
            <person name="Kale V."/>
            <person name="Holt S."/>
            <person name="Cochrane G."/>
            <person name="Meng A."/>
            <person name="Brown T."/>
            <person name="Cohen L."/>
        </authorList>
    </citation>
    <scope>NUCLEOTIDE SEQUENCE</scope>
    <source>
        <strain evidence="2">UIO037</strain>
    </source>
</reference>
<proteinExistence type="predicted"/>
<accession>A0A7S4J6E5</accession>
<sequence>MTKKWERPRMGHNKATAQSFAFPEATAAKLALGTGTSVESVAELTGSSLDGFHLVVLLARGGHVCKRLRWLLTDAVVEVVELLLLTCLLEARRTGHRRPTPVPRAPFWTPTASTMADEGRQHRV</sequence>
<evidence type="ECO:0000256" key="1">
    <source>
        <dbReference type="SAM" id="MobiDB-lite"/>
    </source>
</evidence>
<dbReference type="EMBL" id="HBKO01033386">
    <property type="protein sequence ID" value="CAE2253643.1"/>
    <property type="molecule type" value="Transcribed_RNA"/>
</dbReference>
<feature type="region of interest" description="Disordered" evidence="1">
    <location>
        <begin position="99"/>
        <end position="124"/>
    </location>
</feature>
<gene>
    <name evidence="2" type="ORF">CPOL0286_LOCUS15154</name>
</gene>
<dbReference type="AlphaFoldDB" id="A0A7S4J6E5"/>